<dbReference type="SUPFAM" id="SSF49599">
    <property type="entry name" value="TRAF domain-like"/>
    <property type="match status" value="1"/>
</dbReference>
<evidence type="ECO:0000313" key="2">
    <source>
        <dbReference type="Proteomes" id="UP000005239"/>
    </source>
</evidence>
<dbReference type="InterPro" id="IPR008974">
    <property type="entry name" value="TRAF-like"/>
</dbReference>
<reference evidence="2" key="1">
    <citation type="journal article" date="2008" name="Nat. Genet.">
        <title>The Pristionchus pacificus genome provides a unique perspective on nematode lifestyle and parasitism.</title>
        <authorList>
            <person name="Dieterich C."/>
            <person name="Clifton S.W."/>
            <person name="Schuster L.N."/>
            <person name="Chinwalla A."/>
            <person name="Delehaunty K."/>
            <person name="Dinkelacker I."/>
            <person name="Fulton L."/>
            <person name="Fulton R."/>
            <person name="Godfrey J."/>
            <person name="Minx P."/>
            <person name="Mitreva M."/>
            <person name="Roeseler W."/>
            <person name="Tian H."/>
            <person name="Witte H."/>
            <person name="Yang S.P."/>
            <person name="Wilson R.K."/>
            <person name="Sommer R.J."/>
        </authorList>
    </citation>
    <scope>NUCLEOTIDE SEQUENCE [LARGE SCALE GENOMIC DNA]</scope>
    <source>
        <strain evidence="2">PS312</strain>
    </source>
</reference>
<dbReference type="PROSITE" id="PS50144">
    <property type="entry name" value="MATH"/>
    <property type="match status" value="1"/>
</dbReference>
<evidence type="ECO:0000313" key="1">
    <source>
        <dbReference type="EnsemblMetazoa" id="PPA33313.1"/>
    </source>
</evidence>
<gene>
    <name evidence="1" type="primary">WBGene00206173</name>
</gene>
<organism evidence="1 2">
    <name type="scientific">Pristionchus pacificus</name>
    <name type="common">Parasitic nematode worm</name>
    <dbReference type="NCBI Taxonomy" id="54126"/>
    <lineage>
        <taxon>Eukaryota</taxon>
        <taxon>Metazoa</taxon>
        <taxon>Ecdysozoa</taxon>
        <taxon>Nematoda</taxon>
        <taxon>Chromadorea</taxon>
        <taxon>Rhabditida</taxon>
        <taxon>Rhabditina</taxon>
        <taxon>Diplogasteromorpha</taxon>
        <taxon>Diplogasteroidea</taxon>
        <taxon>Neodiplogasteridae</taxon>
        <taxon>Pristionchus</taxon>
    </lineage>
</organism>
<name>A0A2A6CCM7_PRIPA</name>
<reference evidence="1" key="2">
    <citation type="submission" date="2022-06" db="UniProtKB">
        <authorList>
            <consortium name="EnsemblMetazoa"/>
        </authorList>
    </citation>
    <scope>IDENTIFICATION</scope>
    <source>
        <strain evidence="1">PS312</strain>
    </source>
</reference>
<dbReference type="InterPro" id="IPR002083">
    <property type="entry name" value="MATH/TRAF_dom"/>
</dbReference>
<dbReference type="Gene3D" id="2.60.210.10">
    <property type="entry name" value="Apoptosis, Tumor Necrosis Factor Receptor Associated Protein 2, Chain A"/>
    <property type="match status" value="1"/>
</dbReference>
<dbReference type="PANTHER" id="PTHR47022:SF1">
    <property type="entry name" value="BTB AND MATH DOMAIN-CONTAINING PROTEIN 36-RELATED"/>
    <property type="match status" value="1"/>
</dbReference>
<keyword evidence="2" id="KW-1185">Reference proteome</keyword>
<dbReference type="EnsemblMetazoa" id="PPA33313.1">
    <property type="protein sequence ID" value="PPA33313.1"/>
    <property type="gene ID" value="WBGene00206173"/>
</dbReference>
<dbReference type="OrthoDB" id="289038at2759"/>
<dbReference type="AlphaFoldDB" id="A0A2A6CCM7"/>
<protein>
    <submittedName>
        <fullName evidence="1">MATH domain-containing protein</fullName>
    </submittedName>
</protein>
<accession>A0A2A6CCM7</accession>
<dbReference type="Proteomes" id="UP000005239">
    <property type="component" value="Unassembled WGS sequence"/>
</dbReference>
<sequence>NCYFFNGFVWTYSLKCLHDVSLMLQNGSRSRPICQESPTYTAKGLPWALRVVMECSDRTNYENKLAIYVKCNWESENREWNCDYSASYTLVNRDADASFSNSILNRVLNFDHSLRGFHSFVKLTHLINEEKGFVTDGSITIEVKITINKITGVEYVAK</sequence>
<dbReference type="PANTHER" id="PTHR47022">
    <property type="entry name" value="BTB AND MATH DOMAIN-CONTAINING PROTEIN 36-RELATED"/>
    <property type="match status" value="1"/>
</dbReference>
<accession>A0A8R1UJ08</accession>
<proteinExistence type="predicted"/>
<dbReference type="Pfam" id="PF22486">
    <property type="entry name" value="MATH_2"/>
    <property type="match status" value="1"/>
</dbReference>